<sequence>MRWFVFTADQHDKVQPCKRFPWRLPYIQYITRLWQHNQRLSLLKSRQMKMTWLFVILALWEVIFHKGRLIMLQSKRLEDAVGDSNAGDGLIGRAKYIMEHMPFREQLVPGYDPTAIMLRFRDTGSTLWAIPQGGAIIRQRTASGIFSDEAAFQEQASEAYTAAGPCIRGGGWYVSLTTPDYADGGHTKALHTDELSET</sequence>
<dbReference type="Gene3D" id="3.40.50.300">
    <property type="entry name" value="P-loop containing nucleotide triphosphate hydrolases"/>
    <property type="match status" value="1"/>
</dbReference>
<reference evidence="1" key="1">
    <citation type="journal article" date="2014" name="Front. Microbiol.">
        <title>High frequency of phylogenetically diverse reductive dehalogenase-homologous genes in deep subseafloor sedimentary metagenomes.</title>
        <authorList>
            <person name="Kawai M."/>
            <person name="Futagami T."/>
            <person name="Toyoda A."/>
            <person name="Takaki Y."/>
            <person name="Nishi S."/>
            <person name="Hori S."/>
            <person name="Arai W."/>
            <person name="Tsubouchi T."/>
            <person name="Morono Y."/>
            <person name="Uchiyama I."/>
            <person name="Ito T."/>
            <person name="Fujiyama A."/>
            <person name="Inagaki F."/>
            <person name="Takami H."/>
        </authorList>
    </citation>
    <scope>NUCLEOTIDE SEQUENCE</scope>
    <source>
        <strain evidence="1">Expedition CK06-06</strain>
    </source>
</reference>
<evidence type="ECO:0000313" key="1">
    <source>
        <dbReference type="EMBL" id="GAF80140.1"/>
    </source>
</evidence>
<protein>
    <submittedName>
        <fullName evidence="1">Uncharacterized protein</fullName>
    </submittedName>
</protein>
<proteinExistence type="predicted"/>
<dbReference type="AlphaFoldDB" id="X0TVJ5"/>
<comment type="caution">
    <text evidence="1">The sequence shown here is derived from an EMBL/GenBank/DDBJ whole genome shotgun (WGS) entry which is preliminary data.</text>
</comment>
<dbReference type="EMBL" id="BARS01009827">
    <property type="protein sequence ID" value="GAF80140.1"/>
    <property type="molecule type" value="Genomic_DNA"/>
</dbReference>
<accession>X0TVJ5</accession>
<dbReference type="InterPro" id="IPR027417">
    <property type="entry name" value="P-loop_NTPase"/>
</dbReference>
<gene>
    <name evidence="1" type="ORF">S01H1_18386</name>
</gene>
<organism evidence="1">
    <name type="scientific">marine sediment metagenome</name>
    <dbReference type="NCBI Taxonomy" id="412755"/>
    <lineage>
        <taxon>unclassified sequences</taxon>
        <taxon>metagenomes</taxon>
        <taxon>ecological metagenomes</taxon>
    </lineage>
</organism>
<name>X0TVJ5_9ZZZZ</name>